<dbReference type="Pfam" id="PF24626">
    <property type="entry name" value="SH3_Tf2-1"/>
    <property type="match status" value="1"/>
</dbReference>
<dbReference type="InterPro" id="IPR056924">
    <property type="entry name" value="SH3_Tf2-1"/>
</dbReference>
<gene>
    <name evidence="2" type="ORF">MTR67_034785</name>
</gene>
<evidence type="ECO:0000313" key="2">
    <source>
        <dbReference type="EMBL" id="WMV41400.1"/>
    </source>
</evidence>
<dbReference type="PANTHER" id="PTHR46148">
    <property type="entry name" value="CHROMO DOMAIN-CONTAINING PROTEIN"/>
    <property type="match status" value="1"/>
</dbReference>
<organism evidence="2 3">
    <name type="scientific">Solanum verrucosum</name>
    <dbReference type="NCBI Taxonomy" id="315347"/>
    <lineage>
        <taxon>Eukaryota</taxon>
        <taxon>Viridiplantae</taxon>
        <taxon>Streptophyta</taxon>
        <taxon>Embryophyta</taxon>
        <taxon>Tracheophyta</taxon>
        <taxon>Spermatophyta</taxon>
        <taxon>Magnoliopsida</taxon>
        <taxon>eudicotyledons</taxon>
        <taxon>Gunneridae</taxon>
        <taxon>Pentapetalae</taxon>
        <taxon>asterids</taxon>
        <taxon>lamiids</taxon>
        <taxon>Solanales</taxon>
        <taxon>Solanaceae</taxon>
        <taxon>Solanoideae</taxon>
        <taxon>Solaneae</taxon>
        <taxon>Solanum</taxon>
    </lineage>
</organism>
<dbReference type="PANTHER" id="PTHR46148:SF44">
    <property type="entry name" value="GAG-POL POLYPROTEIN"/>
    <property type="match status" value="1"/>
</dbReference>
<accession>A0AAF0U907</accession>
<dbReference type="EMBL" id="CP133619">
    <property type="protein sequence ID" value="WMV41400.1"/>
    <property type="molecule type" value="Genomic_DNA"/>
</dbReference>
<evidence type="ECO:0000259" key="1">
    <source>
        <dbReference type="Pfam" id="PF24626"/>
    </source>
</evidence>
<keyword evidence="3" id="KW-1185">Reference proteome</keyword>
<reference evidence="2" key="1">
    <citation type="submission" date="2023-08" db="EMBL/GenBank/DDBJ databases">
        <title>A de novo genome assembly of Solanum verrucosum Schlechtendal, a Mexican diploid species geographically isolated from the other diploid A-genome species in potato relatives.</title>
        <authorList>
            <person name="Hosaka K."/>
        </authorList>
    </citation>
    <scope>NUCLEOTIDE SEQUENCE</scope>
    <source>
        <tissue evidence="2">Young leaves</tissue>
    </source>
</reference>
<proteinExistence type="predicted"/>
<sequence>MRFGLKGKLSPRFIGPYAILEKFGPVAYKLALPPELDKIHNVFHVFMLRRYRSDPSHVLLVESIEVNLDLTYNEAPILIQAQEVKKLRNTRIRLVKVLWGNHSGKDTWEREEDMRTQYLHLFRD</sequence>
<feature type="domain" description="Tf2-1-like SH3-like" evidence="1">
    <location>
        <begin position="5"/>
        <end position="52"/>
    </location>
</feature>
<dbReference type="AlphaFoldDB" id="A0AAF0U907"/>
<dbReference type="Proteomes" id="UP001234989">
    <property type="component" value="Chromosome 8"/>
</dbReference>
<evidence type="ECO:0000313" key="3">
    <source>
        <dbReference type="Proteomes" id="UP001234989"/>
    </source>
</evidence>
<name>A0AAF0U907_SOLVR</name>
<protein>
    <recommendedName>
        <fullName evidence="1">Tf2-1-like SH3-like domain-containing protein</fullName>
    </recommendedName>
</protein>